<evidence type="ECO:0000313" key="2">
    <source>
        <dbReference type="Proteomes" id="UP000827872"/>
    </source>
</evidence>
<keyword evidence="2" id="KW-1185">Reference proteome</keyword>
<reference evidence="1" key="1">
    <citation type="submission" date="2021-08" db="EMBL/GenBank/DDBJ databases">
        <title>The first chromosome-level gecko genome reveals the dynamic sex chromosomes of Neotropical dwarf geckos (Sphaerodactylidae: Sphaerodactylus).</title>
        <authorList>
            <person name="Pinto B.J."/>
            <person name="Keating S.E."/>
            <person name="Gamble T."/>
        </authorList>
    </citation>
    <scope>NUCLEOTIDE SEQUENCE</scope>
    <source>
        <strain evidence="1">TG3544</strain>
    </source>
</reference>
<evidence type="ECO:0000313" key="1">
    <source>
        <dbReference type="EMBL" id="KAH7993561.1"/>
    </source>
</evidence>
<sequence>MRDVDASYMNRVELEGKVDGLNDDINFLRALYEAVSNHLCAISAPGTKEINKVPIQKRWRSQLPLVKAI</sequence>
<dbReference type="EMBL" id="CM037616">
    <property type="protein sequence ID" value="KAH7993561.1"/>
    <property type="molecule type" value="Genomic_DNA"/>
</dbReference>
<gene>
    <name evidence="1" type="ORF">K3G42_031414</name>
</gene>
<accession>A0ACB8EMA8</accession>
<dbReference type="Proteomes" id="UP000827872">
    <property type="component" value="Linkage Group LG03"/>
</dbReference>
<organism evidence="1 2">
    <name type="scientific">Sphaerodactylus townsendi</name>
    <dbReference type="NCBI Taxonomy" id="933632"/>
    <lineage>
        <taxon>Eukaryota</taxon>
        <taxon>Metazoa</taxon>
        <taxon>Chordata</taxon>
        <taxon>Craniata</taxon>
        <taxon>Vertebrata</taxon>
        <taxon>Euteleostomi</taxon>
        <taxon>Lepidosauria</taxon>
        <taxon>Squamata</taxon>
        <taxon>Bifurcata</taxon>
        <taxon>Gekkota</taxon>
        <taxon>Sphaerodactylidae</taxon>
        <taxon>Sphaerodactylus</taxon>
    </lineage>
</organism>
<comment type="caution">
    <text evidence="1">The sequence shown here is derived from an EMBL/GenBank/DDBJ whole genome shotgun (WGS) entry which is preliminary data.</text>
</comment>
<name>A0ACB8EMA8_9SAUR</name>
<proteinExistence type="predicted"/>
<protein>
    <submittedName>
        <fullName evidence="1">Uncharacterized protein</fullName>
    </submittedName>
</protein>